<dbReference type="Gene3D" id="3.30.70.1320">
    <property type="entry name" value="Multidrug efflux transporter AcrB pore domain like"/>
    <property type="match status" value="1"/>
</dbReference>
<dbReference type="SUPFAM" id="SSF82693">
    <property type="entry name" value="Multidrug efflux transporter AcrB pore domain, PN1, PN2, PC1 and PC2 subdomains"/>
    <property type="match status" value="3"/>
</dbReference>
<sequence length="1099" mass="121296">MKISQFSIKRPIFTLVTMALILIMGVVSVLNIPLKLIPEINPPVGVVVTNYQGASPNEVVEKVSKPLEESLSTVQGLDTITSRSQENASLILMQFSWTTSIDEVQDEIQSKMTQAPLPDDADSPRFLKFDPAQFPIIQLSLTSSENEERLQELAEELEGELNKTEGVASVNLSGIETDEVRVELNQEKLKENIVSQAEVVDVIRANSVTTPGDIVVTEGKQLTTRVVSTIDSVDILKNLVITKNQDNGEDIKLSDVATVAISPQESFTITRANQQPSLLVSVLQQSNANTAAVSTAFQENLEELLGTEKYETIDAEVIFDQGEYVDQAIGNMLDTLIIGGLLAMVILFLFLRNVKSPLIIGIAIPYSVIVTFVLMYFSNFTLNIMTLGGLALGIGMLVDNAIVVIENIYRHLSMGKNPKEAAYQGAKEMGPAIIASTLTTVAVFLPVVFISGIIGELFKEFALTIAFSLLASLFVALTIVPMLASRLLTKPVENTERLRRESSVMQSLDRSIKWSLNNRALVLVLTLLLFIGSIFGLTKVGSVFLPNTDEGFFTINLQLESGTALSETSKVVDQLEQKLEDEQGVELYVSLIGSTQEESFRGTGSTNEAEIYVKMVNVEQRDYTTFDYIDDVKKDFEQLAQSTNKTAEVSFGTQSSTGSTPNTLTFNVKDTDENRLEETVAKINKALVDLDDVTEVTNDISETIEEIQIEVNREKALEQGLTPAQIGMVVNDVTRGTDAVQMTNEENNEIYMVSVGYSNEATESIDSLKQLLIKKPDGSFVELGDVTTIEVGEGPTSIERIDKQSAVQFTLKYKNTTNLGDISEKVDEEIEDLELPEETDISFSGDRDLLESSIDDMVLALTLAIVFIYIVMAAQFESLKYPFVIMFTVPLMMIGVAAALLATNSSISLTVVIGIIVLAGIVVNNAIVLVDYVNQKKEEGYKTYDALVESVKVRLRPILMTALTTILGLLPLALGLGEGTEINQPMGITVVGGLISSTFLTLFIIPILYSLFDKETRRMNRKYVTPDGQLIPAYLLEDRIVNERLEEPEREKELPEPLLDNEQTNNRQELDKSKYEKADMVQMLEQILHIVKDEKEDKK</sequence>
<proteinExistence type="predicted"/>
<feature type="transmembrane region" description="Helical" evidence="2">
    <location>
        <begin position="907"/>
        <end position="934"/>
    </location>
</feature>
<dbReference type="RefSeq" id="WP_378936966.1">
    <property type="nucleotide sequence ID" value="NZ_JBHLVO010000021.1"/>
</dbReference>
<evidence type="ECO:0000313" key="4">
    <source>
        <dbReference type="EMBL" id="MFC0273553.1"/>
    </source>
</evidence>
<protein>
    <submittedName>
        <fullName evidence="4">Efflux RND transporter permease subunit</fullName>
    </submittedName>
</protein>
<name>A0ABV6GJB6_9BACI</name>
<dbReference type="Gene3D" id="3.30.70.1440">
    <property type="entry name" value="Multidrug efflux transporter AcrB pore domain"/>
    <property type="match status" value="1"/>
</dbReference>
<gene>
    <name evidence="4" type="ORF">ACFFIX_19365</name>
</gene>
<feature type="compositionally biased region" description="Basic and acidic residues" evidence="1">
    <location>
        <begin position="1046"/>
        <end position="1055"/>
    </location>
</feature>
<dbReference type="EMBL" id="JBHLVO010000021">
    <property type="protein sequence ID" value="MFC0273553.1"/>
    <property type="molecule type" value="Genomic_DNA"/>
</dbReference>
<dbReference type="Proteomes" id="UP001589854">
    <property type="component" value="Unassembled WGS sequence"/>
</dbReference>
<feature type="transmembrane region" description="Helical" evidence="2">
    <location>
        <begin position="12"/>
        <end position="34"/>
    </location>
</feature>
<keyword evidence="2" id="KW-1133">Transmembrane helix</keyword>
<evidence type="ECO:0000256" key="2">
    <source>
        <dbReference type="SAM" id="Phobius"/>
    </source>
</evidence>
<feature type="transmembrane region" description="Helical" evidence="2">
    <location>
        <begin position="430"/>
        <end position="455"/>
    </location>
</feature>
<feature type="transmembrane region" description="Helical" evidence="2">
    <location>
        <begin position="332"/>
        <end position="351"/>
    </location>
</feature>
<feature type="transmembrane region" description="Helical" evidence="2">
    <location>
        <begin position="883"/>
        <end position="901"/>
    </location>
</feature>
<feature type="region of interest" description="Disordered" evidence="1">
    <location>
        <begin position="1046"/>
        <end position="1075"/>
    </location>
</feature>
<evidence type="ECO:0000259" key="3">
    <source>
        <dbReference type="PROSITE" id="PS50156"/>
    </source>
</evidence>
<feature type="transmembrane region" description="Helical" evidence="2">
    <location>
        <begin position="384"/>
        <end position="409"/>
    </location>
</feature>
<dbReference type="SUPFAM" id="SSF82866">
    <property type="entry name" value="Multidrug efflux transporter AcrB transmembrane domain"/>
    <property type="match status" value="2"/>
</dbReference>
<dbReference type="PRINTS" id="PR00702">
    <property type="entry name" value="ACRIFLAVINRP"/>
</dbReference>
<feature type="transmembrane region" description="Helical" evidence="2">
    <location>
        <begin position="857"/>
        <end position="876"/>
    </location>
</feature>
<dbReference type="Pfam" id="PF00873">
    <property type="entry name" value="ACR_tran"/>
    <property type="match status" value="1"/>
</dbReference>
<dbReference type="Gene3D" id="3.30.70.1430">
    <property type="entry name" value="Multidrug efflux transporter AcrB pore domain"/>
    <property type="match status" value="2"/>
</dbReference>
<dbReference type="SUPFAM" id="SSF82714">
    <property type="entry name" value="Multidrug efflux transporter AcrB TolC docking domain, DN and DC subdomains"/>
    <property type="match status" value="2"/>
</dbReference>
<feature type="transmembrane region" description="Helical" evidence="2">
    <location>
        <begin position="986"/>
        <end position="1012"/>
    </location>
</feature>
<dbReference type="InterPro" id="IPR000731">
    <property type="entry name" value="SSD"/>
</dbReference>
<keyword evidence="2" id="KW-0812">Transmembrane</keyword>
<comment type="caution">
    <text evidence="4">The sequence shown here is derived from an EMBL/GenBank/DDBJ whole genome shotgun (WGS) entry which is preliminary data.</text>
</comment>
<dbReference type="Gene3D" id="1.20.1640.10">
    <property type="entry name" value="Multidrug efflux transporter AcrB transmembrane domain"/>
    <property type="match status" value="2"/>
</dbReference>
<keyword evidence="5" id="KW-1185">Reference proteome</keyword>
<dbReference type="PANTHER" id="PTHR32063:SF0">
    <property type="entry name" value="SWARMING MOTILITY PROTEIN SWRC"/>
    <property type="match status" value="1"/>
</dbReference>
<dbReference type="PANTHER" id="PTHR32063">
    <property type="match status" value="1"/>
</dbReference>
<accession>A0ABV6GJB6</accession>
<evidence type="ECO:0000256" key="1">
    <source>
        <dbReference type="SAM" id="MobiDB-lite"/>
    </source>
</evidence>
<feature type="transmembrane region" description="Helical" evidence="2">
    <location>
        <begin position="955"/>
        <end position="974"/>
    </location>
</feature>
<organism evidence="4 5">
    <name type="scientific">Metabacillus herbersteinensis</name>
    <dbReference type="NCBI Taxonomy" id="283816"/>
    <lineage>
        <taxon>Bacteria</taxon>
        <taxon>Bacillati</taxon>
        <taxon>Bacillota</taxon>
        <taxon>Bacilli</taxon>
        <taxon>Bacillales</taxon>
        <taxon>Bacillaceae</taxon>
        <taxon>Metabacillus</taxon>
    </lineage>
</organism>
<feature type="transmembrane region" description="Helical" evidence="2">
    <location>
        <begin position="461"/>
        <end position="484"/>
    </location>
</feature>
<feature type="transmembrane region" description="Helical" evidence="2">
    <location>
        <begin position="520"/>
        <end position="538"/>
    </location>
</feature>
<dbReference type="Gene3D" id="3.30.2090.10">
    <property type="entry name" value="Multidrug efflux transporter AcrB TolC docking domain, DN and DC subdomains"/>
    <property type="match status" value="2"/>
</dbReference>
<feature type="domain" description="SSD" evidence="3">
    <location>
        <begin position="336"/>
        <end position="486"/>
    </location>
</feature>
<dbReference type="InterPro" id="IPR027463">
    <property type="entry name" value="AcrB_DN_DC_subdom"/>
</dbReference>
<keyword evidence="2" id="KW-0472">Membrane</keyword>
<evidence type="ECO:0000313" key="5">
    <source>
        <dbReference type="Proteomes" id="UP001589854"/>
    </source>
</evidence>
<reference evidence="4 5" key="1">
    <citation type="submission" date="2024-09" db="EMBL/GenBank/DDBJ databases">
        <authorList>
            <person name="Sun Q."/>
            <person name="Mori K."/>
        </authorList>
    </citation>
    <scope>NUCLEOTIDE SEQUENCE [LARGE SCALE GENOMIC DNA]</scope>
    <source>
        <strain evidence="4 5">CCM 7228</strain>
    </source>
</reference>
<feature type="transmembrane region" description="Helical" evidence="2">
    <location>
        <begin position="358"/>
        <end position="378"/>
    </location>
</feature>
<dbReference type="PROSITE" id="PS50156">
    <property type="entry name" value="SSD"/>
    <property type="match status" value="1"/>
</dbReference>
<dbReference type="InterPro" id="IPR001036">
    <property type="entry name" value="Acrflvin-R"/>
</dbReference>